<dbReference type="AlphaFoldDB" id="F3KVT2"/>
<dbReference type="EMBL" id="AEGR01000080">
    <property type="protein sequence ID" value="EGI76148.1"/>
    <property type="molecule type" value="Genomic_DNA"/>
</dbReference>
<dbReference type="OrthoDB" id="9830803at2"/>
<reference evidence="1 2" key="1">
    <citation type="journal article" date="2011" name="EMBO J.">
        <title>Structural diversity of bacterial flagellar motors.</title>
        <authorList>
            <person name="Chen S."/>
            <person name="Beeby M."/>
            <person name="Murphy G.E."/>
            <person name="Leadbetter J.R."/>
            <person name="Hendrixson D.R."/>
            <person name="Briegel A."/>
            <person name="Li Z."/>
            <person name="Shi J."/>
            <person name="Tocheva E.I."/>
            <person name="Muller A."/>
            <person name="Dobro M.J."/>
            <person name="Jensen G.J."/>
        </authorList>
    </citation>
    <scope>NUCLEOTIDE SEQUENCE [LARGE SCALE GENOMIC DNA]</scope>
    <source>
        <strain evidence="1 2">ATCC 19624</strain>
    </source>
</reference>
<protein>
    <submittedName>
        <fullName evidence="1">Uncharacterized protein</fullName>
    </submittedName>
</protein>
<proteinExistence type="predicted"/>
<sequence length="181" mass="19935">MTSYSIAPYFRRLRWWLPPLLAALLVCAVRPALALDWQLGLGMANFAEDEGSSLTLDVGQGHWQVGLSYSQAYTSSRNVPVWRGYEIAMAGLGYRNQMENLTTYVRGGLLWLVDTEQIFANDSNPGRFLLIGIEAPLLRTPSNGVIKVALEGGSMGKGAELRTGEEVGHGFLSQVLLKWAF</sequence>
<accession>F3KVT2</accession>
<keyword evidence="2" id="KW-1185">Reference proteome</keyword>
<comment type="caution">
    <text evidence="1">The sequence shown here is derived from an EMBL/GenBank/DDBJ whole genome shotgun (WGS) entry which is preliminary data.</text>
</comment>
<dbReference type="Proteomes" id="UP000016368">
    <property type="component" value="Unassembled WGS sequence"/>
</dbReference>
<gene>
    <name evidence="1" type="ORF">HGR_12847</name>
</gene>
<dbReference type="RefSeq" id="WP_006298656.1">
    <property type="nucleotide sequence ID" value="NZ_AEGR01000080.1"/>
</dbReference>
<organism evidence="1 2">
    <name type="scientific">Hylemonella gracilis ATCC 19624</name>
    <dbReference type="NCBI Taxonomy" id="887062"/>
    <lineage>
        <taxon>Bacteria</taxon>
        <taxon>Pseudomonadati</taxon>
        <taxon>Pseudomonadota</taxon>
        <taxon>Betaproteobacteria</taxon>
        <taxon>Burkholderiales</taxon>
        <taxon>Comamonadaceae</taxon>
        <taxon>Hylemonella</taxon>
    </lineage>
</organism>
<dbReference type="STRING" id="887062.HGR_12847"/>
<name>F3KVT2_9BURK</name>
<evidence type="ECO:0000313" key="2">
    <source>
        <dbReference type="Proteomes" id="UP000016368"/>
    </source>
</evidence>
<evidence type="ECO:0000313" key="1">
    <source>
        <dbReference type="EMBL" id="EGI76148.1"/>
    </source>
</evidence>